<feature type="signal peptide" evidence="1">
    <location>
        <begin position="1"/>
        <end position="20"/>
    </location>
</feature>
<protein>
    <recommendedName>
        <fullName evidence="4">Multidrug transporter</fullName>
    </recommendedName>
</protein>
<organism evidence="2 3">
    <name type="scientific">Sphingobacterium zhuxiongii</name>
    <dbReference type="NCBI Taxonomy" id="2662364"/>
    <lineage>
        <taxon>Bacteria</taxon>
        <taxon>Pseudomonadati</taxon>
        <taxon>Bacteroidota</taxon>
        <taxon>Sphingobacteriia</taxon>
        <taxon>Sphingobacteriales</taxon>
        <taxon>Sphingobacteriaceae</taxon>
        <taxon>Sphingobacterium</taxon>
    </lineage>
</organism>
<dbReference type="RefSeq" id="WP_153512130.1">
    <property type="nucleotide sequence ID" value="NZ_CP045652.1"/>
</dbReference>
<dbReference type="PANTHER" id="PTHR41339:SF1">
    <property type="entry name" value="SECRETED PROTEIN"/>
    <property type="match status" value="1"/>
</dbReference>
<accession>A0A5Q0QHL7</accession>
<evidence type="ECO:0000256" key="1">
    <source>
        <dbReference type="SAM" id="SignalP"/>
    </source>
</evidence>
<keyword evidence="1" id="KW-0732">Signal</keyword>
<dbReference type="PANTHER" id="PTHR41339">
    <property type="entry name" value="LIPL48"/>
    <property type="match status" value="1"/>
</dbReference>
<dbReference type="KEGG" id="sphe:GFH32_13670"/>
<keyword evidence="3" id="KW-1185">Reference proteome</keyword>
<dbReference type="AlphaFoldDB" id="A0A5Q0QHL7"/>
<name>A0A5Q0QHL7_9SPHI</name>
<proteinExistence type="predicted"/>
<evidence type="ECO:0000313" key="2">
    <source>
        <dbReference type="EMBL" id="QGA27292.1"/>
    </source>
</evidence>
<reference evidence="2 3" key="1">
    <citation type="submission" date="2019-10" db="EMBL/GenBank/DDBJ databases">
        <authorList>
            <person name="Dong K."/>
        </authorList>
    </citation>
    <scope>NUCLEOTIDE SEQUENCE [LARGE SCALE GENOMIC DNA]</scope>
    <source>
        <strain evidence="3">dk4302</strain>
    </source>
</reference>
<feature type="chain" id="PRO_5025033271" description="Multidrug transporter" evidence="1">
    <location>
        <begin position="21"/>
        <end position="387"/>
    </location>
</feature>
<evidence type="ECO:0000313" key="3">
    <source>
        <dbReference type="Proteomes" id="UP000326921"/>
    </source>
</evidence>
<dbReference type="SUPFAM" id="SSF51126">
    <property type="entry name" value="Pectin lyase-like"/>
    <property type="match status" value="1"/>
</dbReference>
<dbReference type="PROSITE" id="PS51257">
    <property type="entry name" value="PROKAR_LIPOPROTEIN"/>
    <property type="match status" value="1"/>
</dbReference>
<sequence length="387" mass="40309">MKTKLLAILAAGAFAFTACSTDDEPVKPTPGGKAELKGNITSNTTLDANVEYTLSGTVLVNSGVTLTIPAGTTIKAAASGTDIYLLVERGGKIIADGTAAKPIVFTSSASSPKQGDWGGIILNGKAPISRKEGAKSEAGTEINNAIKFGGDDVNDNSGILNYVRIEYTGARIDQEAEHNGLTLNGVGKGTKISNIYLTYGDDDAIEFFGGTVDASNILVVNCTDDMFDFSQGYTGTVTNAYGIREAKYLPVTVDPRGVEADGNLDGETPTDINQSDFTINGITIINNAPGADANLTMHDVFKIRRGAKATIKNAYAKFGAGTTVADLIDLTDAKGAGNGGTSIEYTIDPANGLDKGKIKNDVNATITKKDGLKGADVSAFTWTGYKF</sequence>
<dbReference type="Proteomes" id="UP000326921">
    <property type="component" value="Chromosome"/>
</dbReference>
<dbReference type="EMBL" id="CP045652">
    <property type="protein sequence ID" value="QGA27292.1"/>
    <property type="molecule type" value="Genomic_DNA"/>
</dbReference>
<evidence type="ECO:0008006" key="4">
    <source>
        <dbReference type="Google" id="ProtNLM"/>
    </source>
</evidence>
<dbReference type="InterPro" id="IPR011050">
    <property type="entry name" value="Pectin_lyase_fold/virulence"/>
</dbReference>
<gene>
    <name evidence="2" type="ORF">GFH32_13670</name>
</gene>